<evidence type="ECO:0000313" key="10">
    <source>
        <dbReference type="Proteomes" id="UP000233398"/>
    </source>
</evidence>
<dbReference type="FunFam" id="3.40.605.10:FF:000004">
    <property type="entry name" value="Aldehyde dehydrogenase"/>
    <property type="match status" value="1"/>
</dbReference>
<dbReference type="GO" id="GO:0005737">
    <property type="term" value="C:cytoplasm"/>
    <property type="evidence" value="ECO:0007669"/>
    <property type="project" value="TreeGrafter"/>
</dbReference>
<dbReference type="GO" id="GO:0006081">
    <property type="term" value="P:aldehyde metabolic process"/>
    <property type="evidence" value="ECO:0007669"/>
    <property type="project" value="InterPro"/>
</dbReference>
<dbReference type="Gene3D" id="3.40.605.10">
    <property type="entry name" value="Aldehyde Dehydrogenase, Chain A, domain 1"/>
    <property type="match status" value="1"/>
</dbReference>
<evidence type="ECO:0000256" key="6">
    <source>
        <dbReference type="PROSITE-ProRule" id="PRU10007"/>
    </source>
</evidence>
<evidence type="ECO:0000259" key="8">
    <source>
        <dbReference type="Pfam" id="PF00171"/>
    </source>
</evidence>
<dbReference type="FunFam" id="3.40.309.10:FF:000003">
    <property type="entry name" value="Aldehyde dehydrogenase"/>
    <property type="match status" value="1"/>
</dbReference>
<dbReference type="PIRSF" id="PIRSF036492">
    <property type="entry name" value="ALDH"/>
    <property type="match status" value="1"/>
</dbReference>
<dbReference type="PANTHER" id="PTHR43570">
    <property type="entry name" value="ALDEHYDE DEHYDROGENASE"/>
    <property type="match status" value="1"/>
</dbReference>
<evidence type="ECO:0000256" key="5">
    <source>
        <dbReference type="PIRSR" id="PIRSR036492-1"/>
    </source>
</evidence>
<organism evidence="9 10">
    <name type="scientific">Rhodohalobacter barkolensis</name>
    <dbReference type="NCBI Taxonomy" id="2053187"/>
    <lineage>
        <taxon>Bacteria</taxon>
        <taxon>Pseudomonadati</taxon>
        <taxon>Balneolota</taxon>
        <taxon>Balneolia</taxon>
        <taxon>Balneolales</taxon>
        <taxon>Balneolaceae</taxon>
        <taxon>Rhodohalobacter</taxon>
    </lineage>
</organism>
<evidence type="ECO:0000256" key="3">
    <source>
        <dbReference type="ARBA" id="ARBA00023027"/>
    </source>
</evidence>
<dbReference type="OrthoDB" id="9762913at2"/>
<keyword evidence="10" id="KW-1185">Reference proteome</keyword>
<name>A0A2N0VF16_9BACT</name>
<dbReference type="InterPro" id="IPR016162">
    <property type="entry name" value="Ald_DH_N"/>
</dbReference>
<accession>A0A2N0VF16</accession>
<protein>
    <recommendedName>
        <fullName evidence="4">Aldehyde dehydrogenase</fullName>
    </recommendedName>
</protein>
<keyword evidence="3" id="KW-0520">NAD</keyword>
<sequence>MQKLVQHQKKAFKEGDISTHNKRKESLSLLKKLLQENEQNICDAIHDDFGKPYFEAYTSEVATVLHEIDHHLKHLDKWAKPDHVGNSIFTFPSKNTVYKKPFGTVLIIGAWNYPVHLTFQPMVGALSAGNNAVLKPSELAVQTSALIKDLVDQYFECSVLSVVEGAVDETQELLAQPFDKIFFTGSTRVGKIVMKAAAEQLIPVTLELGGKSPAIVHSDANIEIAAKRIWWGKTMNAGQICVAPDYALVHHSVKEQFVEMSRNVLSQFFSDDYITGENYTQIINNDHFDRLANLLDQSHVIHGGTTNKDTRFIEPTLIEADWSSPIMEDEIFGPLLPIVTYQTVEEAKEKLIDRDSPLALYLFTESRDVESDIITNVPFGGGCINETISHLTNPNLPFGGVGHSGMGAYHGKYSFDTFTRLQSVLKKSTWPDPDFRYPPIDPDKLKWLKKLLG</sequence>
<dbReference type="AlphaFoldDB" id="A0A2N0VF16"/>
<feature type="domain" description="Aldehyde dehydrogenase" evidence="8">
    <location>
        <begin position="3"/>
        <end position="424"/>
    </location>
</feature>
<evidence type="ECO:0000256" key="1">
    <source>
        <dbReference type="ARBA" id="ARBA00009986"/>
    </source>
</evidence>
<dbReference type="Gene3D" id="3.40.309.10">
    <property type="entry name" value="Aldehyde Dehydrogenase, Chain A, domain 2"/>
    <property type="match status" value="1"/>
</dbReference>
<dbReference type="SUPFAM" id="SSF53720">
    <property type="entry name" value="ALDH-like"/>
    <property type="match status" value="1"/>
</dbReference>
<dbReference type="GO" id="GO:0004029">
    <property type="term" value="F:aldehyde dehydrogenase (NAD+) activity"/>
    <property type="evidence" value="ECO:0007669"/>
    <property type="project" value="TreeGrafter"/>
</dbReference>
<proteinExistence type="inferred from homology"/>
<dbReference type="PROSITE" id="PS00687">
    <property type="entry name" value="ALDEHYDE_DEHYDR_GLU"/>
    <property type="match status" value="1"/>
</dbReference>
<dbReference type="InterPro" id="IPR015590">
    <property type="entry name" value="Aldehyde_DH_dom"/>
</dbReference>
<dbReference type="Proteomes" id="UP000233398">
    <property type="component" value="Unassembled WGS sequence"/>
</dbReference>
<dbReference type="InterPro" id="IPR029510">
    <property type="entry name" value="Ald_DH_CS_GLU"/>
</dbReference>
<feature type="active site" evidence="5">
    <location>
        <position position="241"/>
    </location>
</feature>
<dbReference type="InterPro" id="IPR016163">
    <property type="entry name" value="Ald_DH_C"/>
</dbReference>
<comment type="caution">
    <text evidence="9">The sequence shown here is derived from an EMBL/GenBank/DDBJ whole genome shotgun (WGS) entry which is preliminary data.</text>
</comment>
<gene>
    <name evidence="9" type="ORF">CWD77_13865</name>
</gene>
<dbReference type="InterPro" id="IPR012394">
    <property type="entry name" value="Aldehyde_DH_NAD(P)"/>
</dbReference>
<evidence type="ECO:0000256" key="4">
    <source>
        <dbReference type="PIRNR" id="PIRNR036492"/>
    </source>
</evidence>
<dbReference type="PANTHER" id="PTHR43570:SF16">
    <property type="entry name" value="ALDEHYDE DEHYDROGENASE TYPE III, ISOFORM Q"/>
    <property type="match status" value="1"/>
</dbReference>
<feature type="active site" evidence="5 6">
    <location>
        <position position="207"/>
    </location>
</feature>
<evidence type="ECO:0000256" key="2">
    <source>
        <dbReference type="ARBA" id="ARBA00023002"/>
    </source>
</evidence>
<evidence type="ECO:0000313" key="9">
    <source>
        <dbReference type="EMBL" id="PKD42750.1"/>
    </source>
</evidence>
<comment type="similarity">
    <text evidence="1 4 7">Belongs to the aldehyde dehydrogenase family.</text>
</comment>
<dbReference type="Pfam" id="PF00171">
    <property type="entry name" value="Aldedh"/>
    <property type="match status" value="1"/>
</dbReference>
<dbReference type="EMBL" id="PISP01000006">
    <property type="protein sequence ID" value="PKD42750.1"/>
    <property type="molecule type" value="Genomic_DNA"/>
</dbReference>
<dbReference type="InterPro" id="IPR016161">
    <property type="entry name" value="Ald_DH/histidinol_DH"/>
</dbReference>
<evidence type="ECO:0000256" key="7">
    <source>
        <dbReference type="RuleBase" id="RU003345"/>
    </source>
</evidence>
<reference evidence="9 10" key="1">
    <citation type="submission" date="2017-11" db="EMBL/GenBank/DDBJ databases">
        <title>Rhodohalobacter 15182 sp. nov., isolated from a salt lake.</title>
        <authorList>
            <person name="Han S."/>
        </authorList>
    </citation>
    <scope>NUCLEOTIDE SEQUENCE [LARGE SCALE GENOMIC DNA]</scope>
    <source>
        <strain evidence="9 10">15182</strain>
    </source>
</reference>
<keyword evidence="2 4" id="KW-0560">Oxidoreductase</keyword>